<keyword evidence="5" id="KW-1185">Reference proteome</keyword>
<sequence length="349" mass="38620">MALIRVFAVRLAATRPCVAATASGSFATWASLNSLPPSIRRAFTQSSHVRYAFAIKKSTDGDKTPGTETVIQFEKMPEAKQGTEKTTPGKQGKEKTKMKGKTPSKAQPVSETMVKITPEAPQATTPPNPPTSKPEPPAPTPPPIDETTSERLLPEVLLIYSPGQARIVYIAFWKVTSLLLGVTCTASIFSTYIAAGTIGLSSITVAACSFIPFALMNYIARPFVTYMFLRLPPHARTSREHLERFIQRRPPPDTRLRIMTLGLVVKPRVTDVTLEKLKPAPGRYGLVDYTRDVSAIKARRRWYEYLPVSEFGIADSSHATVMDAWAWNTIRPLLGKTLQQRNAPWKPLE</sequence>
<keyword evidence="2" id="KW-0472">Membrane</keyword>
<reference evidence="4" key="1">
    <citation type="journal article" date="2021" name="Nat. Commun.">
        <title>Genetic determinants of endophytism in the Arabidopsis root mycobiome.</title>
        <authorList>
            <person name="Mesny F."/>
            <person name="Miyauchi S."/>
            <person name="Thiergart T."/>
            <person name="Pickel B."/>
            <person name="Atanasova L."/>
            <person name="Karlsson M."/>
            <person name="Huettel B."/>
            <person name="Barry K.W."/>
            <person name="Haridas S."/>
            <person name="Chen C."/>
            <person name="Bauer D."/>
            <person name="Andreopoulos W."/>
            <person name="Pangilinan J."/>
            <person name="LaButti K."/>
            <person name="Riley R."/>
            <person name="Lipzen A."/>
            <person name="Clum A."/>
            <person name="Drula E."/>
            <person name="Henrissat B."/>
            <person name="Kohler A."/>
            <person name="Grigoriev I.V."/>
            <person name="Martin F.M."/>
            <person name="Hacquard S."/>
        </authorList>
    </citation>
    <scope>NUCLEOTIDE SEQUENCE</scope>
    <source>
        <strain evidence="4">MPI-SDFR-AT-0117</strain>
    </source>
</reference>
<evidence type="ECO:0000256" key="1">
    <source>
        <dbReference type="SAM" id="MobiDB-lite"/>
    </source>
</evidence>
<organism evidence="4 5">
    <name type="scientific">Plectosphaerella plurivora</name>
    <dbReference type="NCBI Taxonomy" id="936078"/>
    <lineage>
        <taxon>Eukaryota</taxon>
        <taxon>Fungi</taxon>
        <taxon>Dikarya</taxon>
        <taxon>Ascomycota</taxon>
        <taxon>Pezizomycotina</taxon>
        <taxon>Sordariomycetes</taxon>
        <taxon>Hypocreomycetidae</taxon>
        <taxon>Glomerellales</taxon>
        <taxon>Plectosphaerellaceae</taxon>
        <taxon>Plectosphaerella</taxon>
    </lineage>
</organism>
<evidence type="ECO:0000256" key="2">
    <source>
        <dbReference type="SAM" id="Phobius"/>
    </source>
</evidence>
<gene>
    <name evidence="4" type="ORF">F5X68DRAFT_259015</name>
</gene>
<name>A0A9P8VJE5_9PEZI</name>
<dbReference type="AlphaFoldDB" id="A0A9P8VJE5"/>
<keyword evidence="2" id="KW-0812">Transmembrane</keyword>
<evidence type="ECO:0000256" key="3">
    <source>
        <dbReference type="SAM" id="SignalP"/>
    </source>
</evidence>
<feature type="region of interest" description="Disordered" evidence="1">
    <location>
        <begin position="73"/>
        <end position="147"/>
    </location>
</feature>
<feature type="transmembrane region" description="Helical" evidence="2">
    <location>
        <begin position="167"/>
        <end position="192"/>
    </location>
</feature>
<keyword evidence="2" id="KW-1133">Transmembrane helix</keyword>
<feature type="compositionally biased region" description="Pro residues" evidence="1">
    <location>
        <begin position="124"/>
        <end position="144"/>
    </location>
</feature>
<dbReference type="OrthoDB" id="2386090at2759"/>
<protein>
    <submittedName>
        <fullName evidence="4">Uncharacterized protein</fullName>
    </submittedName>
</protein>
<feature type="signal peptide" evidence="3">
    <location>
        <begin position="1"/>
        <end position="19"/>
    </location>
</feature>
<keyword evidence="3" id="KW-0732">Signal</keyword>
<evidence type="ECO:0000313" key="4">
    <source>
        <dbReference type="EMBL" id="KAH6692328.1"/>
    </source>
</evidence>
<comment type="caution">
    <text evidence="4">The sequence shown here is derived from an EMBL/GenBank/DDBJ whole genome shotgun (WGS) entry which is preliminary data.</text>
</comment>
<dbReference type="Proteomes" id="UP000770015">
    <property type="component" value="Unassembled WGS sequence"/>
</dbReference>
<evidence type="ECO:0000313" key="5">
    <source>
        <dbReference type="Proteomes" id="UP000770015"/>
    </source>
</evidence>
<feature type="chain" id="PRO_5040302566" evidence="3">
    <location>
        <begin position="20"/>
        <end position="349"/>
    </location>
</feature>
<accession>A0A9P8VJE5</accession>
<feature type="transmembrane region" description="Helical" evidence="2">
    <location>
        <begin position="198"/>
        <end position="220"/>
    </location>
</feature>
<proteinExistence type="predicted"/>
<dbReference type="EMBL" id="JAGSXJ010000004">
    <property type="protein sequence ID" value="KAH6692328.1"/>
    <property type="molecule type" value="Genomic_DNA"/>
</dbReference>